<evidence type="ECO:0000256" key="1">
    <source>
        <dbReference type="SAM" id="Phobius"/>
    </source>
</evidence>
<feature type="transmembrane region" description="Helical" evidence="1">
    <location>
        <begin position="102"/>
        <end position="124"/>
    </location>
</feature>
<proteinExistence type="predicted"/>
<sequence length="225" mass="24815">MISSTECTSVATLSSNIPYAKSEPPRPLKQCISIGSDFSEDQFDQNCCFGQLNVMFLRAGCKYLEHIATYLFAVSTTVSLLCLCSVINGVQEEKRAMIKFPALWAGVKLVVLCALSLTAVAGLTEEHLTHVDFELSLELKLLFCLLPIAAVLLFVQYHLSSRVMELIKLRDELYVIPSSPASKSGGANGLGSGALSRMRNSLRLHLENQMRKNHVPTSPIDMQKY</sequence>
<accession>A0A915D0W9</accession>
<keyword evidence="2" id="KW-1185">Reference proteome</keyword>
<dbReference type="Proteomes" id="UP000887574">
    <property type="component" value="Unplaced"/>
</dbReference>
<protein>
    <submittedName>
        <fullName evidence="3">Transmembrane protein</fullName>
    </submittedName>
</protein>
<name>A0A915D0W9_9BILA</name>
<dbReference type="AlphaFoldDB" id="A0A915D0W9"/>
<keyword evidence="1" id="KW-0472">Membrane</keyword>
<reference evidence="3" key="1">
    <citation type="submission" date="2022-11" db="UniProtKB">
        <authorList>
            <consortium name="WormBaseParasite"/>
        </authorList>
    </citation>
    <scope>IDENTIFICATION</scope>
</reference>
<evidence type="ECO:0000313" key="2">
    <source>
        <dbReference type="Proteomes" id="UP000887574"/>
    </source>
</evidence>
<evidence type="ECO:0000313" key="3">
    <source>
        <dbReference type="WBParaSite" id="jg14752.1"/>
    </source>
</evidence>
<organism evidence="2 3">
    <name type="scientific">Ditylenchus dipsaci</name>
    <dbReference type="NCBI Taxonomy" id="166011"/>
    <lineage>
        <taxon>Eukaryota</taxon>
        <taxon>Metazoa</taxon>
        <taxon>Ecdysozoa</taxon>
        <taxon>Nematoda</taxon>
        <taxon>Chromadorea</taxon>
        <taxon>Rhabditida</taxon>
        <taxon>Tylenchina</taxon>
        <taxon>Tylenchomorpha</taxon>
        <taxon>Sphaerularioidea</taxon>
        <taxon>Anguinidae</taxon>
        <taxon>Anguininae</taxon>
        <taxon>Ditylenchus</taxon>
    </lineage>
</organism>
<feature type="transmembrane region" description="Helical" evidence="1">
    <location>
        <begin position="67"/>
        <end position="90"/>
    </location>
</feature>
<keyword evidence="1" id="KW-0812">Transmembrane</keyword>
<feature type="transmembrane region" description="Helical" evidence="1">
    <location>
        <begin position="139"/>
        <end position="159"/>
    </location>
</feature>
<keyword evidence="1" id="KW-1133">Transmembrane helix</keyword>
<dbReference type="WBParaSite" id="jg14752.1">
    <property type="protein sequence ID" value="jg14752.1"/>
    <property type="gene ID" value="jg14752"/>
</dbReference>